<comment type="caution">
    <text evidence="12">The sequence shown here is derived from an EMBL/GenBank/DDBJ whole genome shotgun (WGS) entry which is preliminary data.</text>
</comment>
<evidence type="ECO:0000256" key="8">
    <source>
        <dbReference type="ARBA" id="ARBA00032554"/>
    </source>
</evidence>
<evidence type="ECO:0000256" key="1">
    <source>
        <dbReference type="ARBA" id="ARBA00009684"/>
    </source>
</evidence>
<dbReference type="Gene3D" id="3.30.70.890">
    <property type="entry name" value="GHMP kinase, C-terminal domain"/>
    <property type="match status" value="1"/>
</dbReference>
<dbReference type="InterPro" id="IPR014721">
    <property type="entry name" value="Ribsml_uS5_D2-typ_fold_subgr"/>
</dbReference>
<dbReference type="GO" id="GO:0005524">
    <property type="term" value="F:ATP binding"/>
    <property type="evidence" value="ECO:0007669"/>
    <property type="project" value="UniProtKB-UniRule"/>
</dbReference>
<keyword evidence="5 9" id="KW-0547">Nucleotide-binding</keyword>
<comment type="pathway">
    <text evidence="9">Isoprenoid biosynthesis; isopentenyl diphosphate biosynthesis via DXP pathway; isopentenyl diphosphate from 1-deoxy-D-xylulose 5-phosphate: step 3/6.</text>
</comment>
<evidence type="ECO:0000313" key="13">
    <source>
        <dbReference type="Proteomes" id="UP000032900"/>
    </source>
</evidence>
<evidence type="ECO:0000256" key="9">
    <source>
        <dbReference type="HAMAP-Rule" id="MF_00061"/>
    </source>
</evidence>
<name>A0A0E9LSV8_9BACT</name>
<accession>A0A0E9LSV8</accession>
<dbReference type="STRING" id="1236989.JCM15548_310"/>
<dbReference type="Pfam" id="PF08544">
    <property type="entry name" value="GHMP_kinases_C"/>
    <property type="match status" value="1"/>
</dbReference>
<feature type="active site" evidence="9">
    <location>
        <position position="8"/>
    </location>
</feature>
<sequence>MIVFPNAKINLGLLVTSKRPDGYHNIETIFHPVHQLCDILEVIDNDEKEDVFSTSGLVIDGPASDNLILKALALIRECAPLPPLKIHLHKKIPFGAGLGGGSADASFMLKLLNEQYHLNLSTRTLELMAARLGADCPVFIENKPVLARGIGNEFSPINLSLSHLWLQIVIPPIHVPTAHAYSNISPFQPESSLEDLLSRPIENWKATLKNDFESSVFERYPEIMAIKEHLYNQGALYAAMSGSGSAVFGLFKNKPETEWADNYVIHTEQL</sequence>
<evidence type="ECO:0000256" key="5">
    <source>
        <dbReference type="ARBA" id="ARBA00022741"/>
    </source>
</evidence>
<feature type="binding site" evidence="9">
    <location>
        <begin position="93"/>
        <end position="103"/>
    </location>
    <ligand>
        <name>ATP</name>
        <dbReference type="ChEBI" id="CHEBI:30616"/>
    </ligand>
</feature>
<dbReference type="UniPathway" id="UPA00056">
    <property type="reaction ID" value="UER00094"/>
</dbReference>
<dbReference type="InterPro" id="IPR004424">
    <property type="entry name" value="IspE"/>
</dbReference>
<protein>
    <recommendedName>
        <fullName evidence="3 9">4-diphosphocytidyl-2-C-methyl-D-erythritol kinase</fullName>
        <shortName evidence="9">CMK</shortName>
        <ecNumber evidence="2 9">2.7.1.148</ecNumber>
    </recommendedName>
    <alternativeName>
        <fullName evidence="8 9">4-(cytidine-5'-diphospho)-2-C-methyl-D-erythritol kinase</fullName>
    </alternativeName>
</protein>
<dbReference type="RefSeq" id="WP_062122083.1">
    <property type="nucleotide sequence ID" value="NZ_BAZW01000001.1"/>
</dbReference>
<dbReference type="GO" id="GO:0050515">
    <property type="term" value="F:4-(cytidine 5'-diphospho)-2-C-methyl-D-erythritol kinase activity"/>
    <property type="evidence" value="ECO:0007669"/>
    <property type="project" value="UniProtKB-UniRule"/>
</dbReference>
<dbReference type="PIRSF" id="PIRSF010376">
    <property type="entry name" value="IspE"/>
    <property type="match status" value="1"/>
</dbReference>
<dbReference type="GO" id="GO:0016114">
    <property type="term" value="P:terpenoid biosynthetic process"/>
    <property type="evidence" value="ECO:0007669"/>
    <property type="project" value="UniProtKB-UniRule"/>
</dbReference>
<keyword evidence="13" id="KW-1185">Reference proteome</keyword>
<dbReference type="NCBIfam" id="TIGR00154">
    <property type="entry name" value="ispE"/>
    <property type="match status" value="1"/>
</dbReference>
<dbReference type="Pfam" id="PF00288">
    <property type="entry name" value="GHMP_kinases_N"/>
    <property type="match status" value="1"/>
</dbReference>
<dbReference type="SUPFAM" id="SSF55060">
    <property type="entry name" value="GHMP Kinase, C-terminal domain"/>
    <property type="match status" value="1"/>
</dbReference>
<evidence type="ECO:0000259" key="11">
    <source>
        <dbReference type="Pfam" id="PF08544"/>
    </source>
</evidence>
<dbReference type="InterPro" id="IPR020568">
    <property type="entry name" value="Ribosomal_Su5_D2-typ_SF"/>
</dbReference>
<dbReference type="InterPro" id="IPR036554">
    <property type="entry name" value="GHMP_kinase_C_sf"/>
</dbReference>
<comment type="similarity">
    <text evidence="1 9">Belongs to the GHMP kinase family. IspE subfamily.</text>
</comment>
<comment type="catalytic activity">
    <reaction evidence="9">
        <text>4-CDP-2-C-methyl-D-erythritol + ATP = 4-CDP-2-C-methyl-D-erythritol 2-phosphate + ADP + H(+)</text>
        <dbReference type="Rhea" id="RHEA:18437"/>
        <dbReference type="ChEBI" id="CHEBI:15378"/>
        <dbReference type="ChEBI" id="CHEBI:30616"/>
        <dbReference type="ChEBI" id="CHEBI:57823"/>
        <dbReference type="ChEBI" id="CHEBI:57919"/>
        <dbReference type="ChEBI" id="CHEBI:456216"/>
        <dbReference type="EC" id="2.7.1.148"/>
    </reaction>
</comment>
<dbReference type="PANTHER" id="PTHR43527:SF2">
    <property type="entry name" value="4-DIPHOSPHOCYTIDYL-2-C-METHYL-D-ERYTHRITOL KINASE, CHLOROPLASTIC"/>
    <property type="match status" value="1"/>
</dbReference>
<dbReference type="OrthoDB" id="9809438at2"/>
<gene>
    <name evidence="9" type="primary">ispE</name>
    <name evidence="12" type="ORF">JCM15548_310</name>
</gene>
<feature type="domain" description="GHMP kinase C-terminal" evidence="11">
    <location>
        <begin position="195"/>
        <end position="255"/>
    </location>
</feature>
<evidence type="ECO:0000256" key="4">
    <source>
        <dbReference type="ARBA" id="ARBA00022679"/>
    </source>
</evidence>
<feature type="active site" evidence="9">
    <location>
        <position position="135"/>
    </location>
</feature>
<keyword evidence="7 9" id="KW-0067">ATP-binding</keyword>
<dbReference type="Proteomes" id="UP000032900">
    <property type="component" value="Unassembled WGS sequence"/>
</dbReference>
<keyword evidence="9" id="KW-0414">Isoprene biosynthesis</keyword>
<dbReference type="EC" id="2.7.1.148" evidence="2 9"/>
<dbReference type="Gene3D" id="3.30.230.10">
    <property type="match status" value="1"/>
</dbReference>
<reference evidence="12 13" key="1">
    <citation type="journal article" date="2015" name="Microbes Environ.">
        <title>Distribution and evolution of nitrogen fixation genes in the phylum bacteroidetes.</title>
        <authorList>
            <person name="Inoue J."/>
            <person name="Oshima K."/>
            <person name="Suda W."/>
            <person name="Sakamoto M."/>
            <person name="Iino T."/>
            <person name="Noda S."/>
            <person name="Hongoh Y."/>
            <person name="Hattori M."/>
            <person name="Ohkuma M."/>
        </authorList>
    </citation>
    <scope>NUCLEOTIDE SEQUENCE [LARGE SCALE GENOMIC DNA]</scope>
    <source>
        <strain evidence="12">JCM 15548</strain>
    </source>
</reference>
<keyword evidence="4 9" id="KW-0808">Transferase</keyword>
<evidence type="ECO:0000256" key="7">
    <source>
        <dbReference type="ARBA" id="ARBA00022840"/>
    </source>
</evidence>
<dbReference type="InterPro" id="IPR006204">
    <property type="entry name" value="GHMP_kinase_N_dom"/>
</dbReference>
<feature type="domain" description="GHMP kinase N-terminal" evidence="10">
    <location>
        <begin position="66"/>
        <end position="139"/>
    </location>
</feature>
<evidence type="ECO:0000256" key="2">
    <source>
        <dbReference type="ARBA" id="ARBA00012052"/>
    </source>
</evidence>
<evidence type="ECO:0000256" key="6">
    <source>
        <dbReference type="ARBA" id="ARBA00022777"/>
    </source>
</evidence>
<evidence type="ECO:0000313" key="12">
    <source>
        <dbReference type="EMBL" id="GAO28241.1"/>
    </source>
</evidence>
<keyword evidence="6 9" id="KW-0418">Kinase</keyword>
<dbReference type="GO" id="GO:0019288">
    <property type="term" value="P:isopentenyl diphosphate biosynthetic process, methylerythritol 4-phosphate pathway"/>
    <property type="evidence" value="ECO:0007669"/>
    <property type="project" value="UniProtKB-UniRule"/>
</dbReference>
<proteinExistence type="inferred from homology"/>
<dbReference type="PANTHER" id="PTHR43527">
    <property type="entry name" value="4-DIPHOSPHOCYTIDYL-2-C-METHYL-D-ERYTHRITOL KINASE, CHLOROPLASTIC"/>
    <property type="match status" value="1"/>
</dbReference>
<evidence type="ECO:0000259" key="10">
    <source>
        <dbReference type="Pfam" id="PF00288"/>
    </source>
</evidence>
<dbReference type="SUPFAM" id="SSF54211">
    <property type="entry name" value="Ribosomal protein S5 domain 2-like"/>
    <property type="match status" value="1"/>
</dbReference>
<comment type="function">
    <text evidence="9">Catalyzes the phosphorylation of the position 2 hydroxy group of 4-diphosphocytidyl-2C-methyl-D-erythritol.</text>
</comment>
<dbReference type="EMBL" id="BAZW01000001">
    <property type="protein sequence ID" value="GAO28241.1"/>
    <property type="molecule type" value="Genomic_DNA"/>
</dbReference>
<evidence type="ECO:0000256" key="3">
    <source>
        <dbReference type="ARBA" id="ARBA00017473"/>
    </source>
</evidence>
<dbReference type="HAMAP" id="MF_00061">
    <property type="entry name" value="IspE"/>
    <property type="match status" value="1"/>
</dbReference>
<dbReference type="InterPro" id="IPR013750">
    <property type="entry name" value="GHMP_kinase_C_dom"/>
</dbReference>
<organism evidence="12 13">
    <name type="scientific">Geofilum rubicundum JCM 15548</name>
    <dbReference type="NCBI Taxonomy" id="1236989"/>
    <lineage>
        <taxon>Bacteria</taxon>
        <taxon>Pseudomonadati</taxon>
        <taxon>Bacteroidota</taxon>
        <taxon>Bacteroidia</taxon>
        <taxon>Marinilabiliales</taxon>
        <taxon>Marinilabiliaceae</taxon>
        <taxon>Geofilum</taxon>
    </lineage>
</organism>
<dbReference type="AlphaFoldDB" id="A0A0E9LSV8"/>